<name>A0A0C2YQZ4_PARME</name>
<dbReference type="PANTHER" id="PTHR31793">
    <property type="entry name" value="4-HYDROXYBENZOYL-COA THIOESTERASE FAMILY MEMBER"/>
    <property type="match status" value="1"/>
</dbReference>
<evidence type="ECO:0000256" key="1">
    <source>
        <dbReference type="ARBA" id="ARBA00005953"/>
    </source>
</evidence>
<dbReference type="Gene3D" id="3.10.129.10">
    <property type="entry name" value="Hotdog Thioesterase"/>
    <property type="match status" value="1"/>
</dbReference>
<keyword evidence="4" id="KW-1185">Reference proteome</keyword>
<dbReference type="RefSeq" id="WP_009870757.1">
    <property type="nucleotide sequence ID" value="NZ_JXSL01000030.1"/>
</dbReference>
<dbReference type="InterPro" id="IPR050563">
    <property type="entry name" value="4-hydroxybenzoyl-CoA_TE"/>
</dbReference>
<dbReference type="PANTHER" id="PTHR31793:SF27">
    <property type="entry name" value="NOVEL THIOESTERASE SUPERFAMILY DOMAIN AND SAPOSIN A-TYPE DOMAIN CONTAINING PROTEIN (0610012H03RIK)"/>
    <property type="match status" value="1"/>
</dbReference>
<keyword evidence="2" id="KW-0378">Hydrolase</keyword>
<organism evidence="3 4">
    <name type="scientific">Paramagnetospirillum magnetotacticum MS-1</name>
    <dbReference type="NCBI Taxonomy" id="272627"/>
    <lineage>
        <taxon>Bacteria</taxon>
        <taxon>Pseudomonadati</taxon>
        <taxon>Pseudomonadota</taxon>
        <taxon>Alphaproteobacteria</taxon>
        <taxon>Rhodospirillales</taxon>
        <taxon>Magnetospirillaceae</taxon>
        <taxon>Paramagnetospirillum</taxon>
    </lineage>
</organism>
<evidence type="ECO:0000256" key="2">
    <source>
        <dbReference type="ARBA" id="ARBA00022801"/>
    </source>
</evidence>
<evidence type="ECO:0000313" key="4">
    <source>
        <dbReference type="Proteomes" id="UP000031971"/>
    </source>
</evidence>
<dbReference type="GO" id="GO:0047617">
    <property type="term" value="F:fatty acyl-CoA hydrolase activity"/>
    <property type="evidence" value="ECO:0007669"/>
    <property type="project" value="TreeGrafter"/>
</dbReference>
<dbReference type="CDD" id="cd00586">
    <property type="entry name" value="4HBT"/>
    <property type="match status" value="1"/>
</dbReference>
<dbReference type="SUPFAM" id="SSF54637">
    <property type="entry name" value="Thioesterase/thiol ester dehydrase-isomerase"/>
    <property type="match status" value="1"/>
</dbReference>
<accession>A0A0C2YQZ4</accession>
<evidence type="ECO:0000313" key="3">
    <source>
        <dbReference type="EMBL" id="KIL97090.1"/>
    </source>
</evidence>
<comment type="caution">
    <text evidence="3">The sequence shown here is derived from an EMBL/GenBank/DDBJ whole genome shotgun (WGS) entry which is preliminary data.</text>
</comment>
<gene>
    <name evidence="3" type="ORF">CCC_00151</name>
</gene>
<dbReference type="STRING" id="272627.CCC_00151"/>
<dbReference type="OrthoDB" id="9799036at2"/>
<reference evidence="3 4" key="1">
    <citation type="submission" date="2015-01" db="EMBL/GenBank/DDBJ databases">
        <title>Genome Sequence of Magnetospirillum magnetotacticum Strain MS-1.</title>
        <authorList>
            <person name="Marinov G.K."/>
            <person name="Smalley M.D."/>
            <person name="DeSalvo G."/>
        </authorList>
    </citation>
    <scope>NUCLEOTIDE SEQUENCE [LARGE SCALE GENOMIC DNA]</scope>
    <source>
        <strain evidence="3 4">MS-1</strain>
    </source>
</reference>
<dbReference type="EMBL" id="JXSL01000030">
    <property type="protein sequence ID" value="KIL97090.1"/>
    <property type="molecule type" value="Genomic_DNA"/>
</dbReference>
<protein>
    <submittedName>
        <fullName evidence="3">Putative thioesterase</fullName>
    </submittedName>
</protein>
<proteinExistence type="inferred from homology"/>
<comment type="similarity">
    <text evidence="1">Belongs to the 4-hydroxybenzoyl-CoA thioesterase family.</text>
</comment>
<dbReference type="InterPro" id="IPR029069">
    <property type="entry name" value="HotDog_dom_sf"/>
</dbReference>
<sequence>MTKPDLKDPAIYPHWARETLRYCDTDAQGHINNVAFSVFCETGRVHFLLEPGRPLTPPGTFMVIARLVLDFIGEIHWPGEVRIGTGVTKIGRSSFHLGQGVFVGERCVATADSVLVLADQETRRSTPLPDDLRGKLEGMMISVAV</sequence>
<dbReference type="Pfam" id="PF13279">
    <property type="entry name" value="4HBT_2"/>
    <property type="match status" value="1"/>
</dbReference>
<dbReference type="Proteomes" id="UP000031971">
    <property type="component" value="Unassembled WGS sequence"/>
</dbReference>
<dbReference type="AlphaFoldDB" id="A0A0C2YQZ4"/>